<keyword evidence="4" id="KW-1185">Reference proteome</keyword>
<reference evidence="3" key="1">
    <citation type="submission" date="2023-10" db="EMBL/GenBank/DDBJ databases">
        <authorList>
            <person name="Chen Y."/>
            <person name="Shah S."/>
            <person name="Dougan E. K."/>
            <person name="Thang M."/>
            <person name="Chan C."/>
        </authorList>
    </citation>
    <scope>NUCLEOTIDE SEQUENCE [LARGE SCALE GENOMIC DNA]</scope>
</reference>
<feature type="transmembrane region" description="Helical" evidence="2">
    <location>
        <begin position="140"/>
        <end position="161"/>
    </location>
</feature>
<evidence type="ECO:0000313" key="4">
    <source>
        <dbReference type="Proteomes" id="UP001189429"/>
    </source>
</evidence>
<organism evidence="3 4">
    <name type="scientific">Prorocentrum cordatum</name>
    <dbReference type="NCBI Taxonomy" id="2364126"/>
    <lineage>
        <taxon>Eukaryota</taxon>
        <taxon>Sar</taxon>
        <taxon>Alveolata</taxon>
        <taxon>Dinophyceae</taxon>
        <taxon>Prorocentrales</taxon>
        <taxon>Prorocentraceae</taxon>
        <taxon>Prorocentrum</taxon>
    </lineage>
</organism>
<dbReference type="EMBL" id="CAUYUJ010015702">
    <property type="protein sequence ID" value="CAK0857125.1"/>
    <property type="molecule type" value="Genomic_DNA"/>
</dbReference>
<keyword evidence="2" id="KW-0812">Transmembrane</keyword>
<dbReference type="Pfam" id="PF07343">
    <property type="entry name" value="DUF1475"/>
    <property type="match status" value="1"/>
</dbReference>
<dbReference type="Proteomes" id="UP001189429">
    <property type="component" value="Unassembled WGS sequence"/>
</dbReference>
<comment type="caution">
    <text evidence="3">The sequence shown here is derived from an EMBL/GenBank/DDBJ whole genome shotgun (WGS) entry which is preliminary data.</text>
</comment>
<feature type="compositionally biased region" description="Low complexity" evidence="1">
    <location>
        <begin position="1"/>
        <end position="23"/>
    </location>
</feature>
<proteinExistence type="predicted"/>
<keyword evidence="2" id="KW-0472">Membrane</keyword>
<feature type="transmembrane region" description="Helical" evidence="2">
    <location>
        <begin position="73"/>
        <end position="93"/>
    </location>
</feature>
<feature type="compositionally biased region" description="Low complexity" evidence="1">
    <location>
        <begin position="51"/>
        <end position="65"/>
    </location>
</feature>
<gene>
    <name evidence="3" type="ORF">PCOR1329_LOCUS47319</name>
</gene>
<evidence type="ECO:0000256" key="1">
    <source>
        <dbReference type="SAM" id="MobiDB-lite"/>
    </source>
</evidence>
<accession>A0ABN9UCI6</accession>
<protein>
    <submittedName>
        <fullName evidence="3">Uncharacterized protein</fullName>
    </submittedName>
</protein>
<keyword evidence="2" id="KW-1133">Transmembrane helix</keyword>
<name>A0ABN9UCI6_9DINO</name>
<feature type="transmembrane region" description="Helical" evidence="2">
    <location>
        <begin position="114"/>
        <end position="134"/>
    </location>
</feature>
<feature type="non-terminal residue" evidence="3">
    <location>
        <position position="1"/>
    </location>
</feature>
<dbReference type="InterPro" id="IPR009943">
    <property type="entry name" value="DUF1475"/>
</dbReference>
<evidence type="ECO:0000256" key="2">
    <source>
        <dbReference type="SAM" id="Phobius"/>
    </source>
</evidence>
<feature type="region of interest" description="Disordered" evidence="1">
    <location>
        <begin position="1"/>
        <end position="65"/>
    </location>
</feature>
<evidence type="ECO:0000313" key="3">
    <source>
        <dbReference type="EMBL" id="CAK0857125.1"/>
    </source>
</evidence>
<sequence>APAAAPRAAAPAARAPGALAGPRLRPRRPPAGPPRAGGGAPLGARGRLRRPPAAGGEAAAQPRGRPGATAAGWLYLALGAAFAASLVATCRRFPLVPLQPRSASWSFAWLLQTIWDYYATALCLCGVVIATEGWMAGTLWSLGILLLGSSFSCAYVALRLLRRGTLALRAKPGAP</sequence>